<protein>
    <submittedName>
        <fullName evidence="2">Uncharacterized protein</fullName>
    </submittedName>
</protein>
<comment type="caution">
    <text evidence="2">The sequence shown here is derived from an EMBL/GenBank/DDBJ whole genome shotgun (WGS) entry which is preliminary data.</text>
</comment>
<gene>
    <name evidence="2" type="ORF">NP233_g10304</name>
</gene>
<dbReference type="Gene3D" id="3.30.900.20">
    <property type="match status" value="1"/>
</dbReference>
<keyword evidence="3" id="KW-1185">Reference proteome</keyword>
<evidence type="ECO:0000313" key="3">
    <source>
        <dbReference type="Proteomes" id="UP001213000"/>
    </source>
</evidence>
<proteinExistence type="predicted"/>
<reference evidence="2" key="1">
    <citation type="submission" date="2022-07" db="EMBL/GenBank/DDBJ databases">
        <title>Genome Sequence of Leucocoprinus birnbaumii.</title>
        <authorList>
            <person name="Buettner E."/>
        </authorList>
    </citation>
    <scope>NUCLEOTIDE SEQUENCE</scope>
    <source>
        <strain evidence="2">VT141</strain>
    </source>
</reference>
<evidence type="ECO:0000313" key="2">
    <source>
        <dbReference type="EMBL" id="KAJ3561257.1"/>
    </source>
</evidence>
<organism evidence="2 3">
    <name type="scientific">Leucocoprinus birnbaumii</name>
    <dbReference type="NCBI Taxonomy" id="56174"/>
    <lineage>
        <taxon>Eukaryota</taxon>
        <taxon>Fungi</taxon>
        <taxon>Dikarya</taxon>
        <taxon>Basidiomycota</taxon>
        <taxon>Agaricomycotina</taxon>
        <taxon>Agaricomycetes</taxon>
        <taxon>Agaricomycetidae</taxon>
        <taxon>Agaricales</taxon>
        <taxon>Agaricineae</taxon>
        <taxon>Agaricaceae</taxon>
        <taxon>Leucocoprinus</taxon>
    </lineage>
</organism>
<evidence type="ECO:0000256" key="1">
    <source>
        <dbReference type="SAM" id="MobiDB-lite"/>
    </source>
</evidence>
<name>A0AAD5YLF5_9AGAR</name>
<feature type="compositionally biased region" description="Basic and acidic residues" evidence="1">
    <location>
        <begin position="345"/>
        <end position="358"/>
    </location>
</feature>
<feature type="region of interest" description="Disordered" evidence="1">
    <location>
        <begin position="505"/>
        <end position="587"/>
    </location>
</feature>
<dbReference type="EMBL" id="JANIEX010001031">
    <property type="protein sequence ID" value="KAJ3561257.1"/>
    <property type="molecule type" value="Genomic_DNA"/>
</dbReference>
<feature type="region of interest" description="Disordered" evidence="1">
    <location>
        <begin position="334"/>
        <end position="371"/>
    </location>
</feature>
<accession>A0AAD5YLF5</accession>
<dbReference type="Proteomes" id="UP001213000">
    <property type="component" value="Unassembled WGS sequence"/>
</dbReference>
<feature type="compositionally biased region" description="Acidic residues" evidence="1">
    <location>
        <begin position="511"/>
        <end position="545"/>
    </location>
</feature>
<dbReference type="AlphaFoldDB" id="A0AAD5YLF5"/>
<feature type="compositionally biased region" description="Acidic residues" evidence="1">
    <location>
        <begin position="555"/>
        <end position="578"/>
    </location>
</feature>
<sequence length="728" mass="81152">MAEQDLPTEVVEHVFHCGCSTFSELCLTLCLVSSWTRRLALPHLYSIVKLETQASLVAFHRAIAQGMTSVHSESDTRFPPPRLHVRSLWIVPISNVVVDIFNACKNLERLSVHEENLMWLIRPPLGPNASALPAVTPSLPSSNKKLRLWIVKGRTHRFYPLDSISMTLPSPFLDKITHLVLDGSTGYNILKNMKLCNRLTHLAVSYDGSPSQNLESLAVALRVAPKRDVINCVLILLVDVLTPSKRMETMKWVNEVNLKRKIKVLPLRSGGLETAWEEEMNGADLWEKADKNSAGEFLVPQAVNQGLNVITGPKNYVEDRGKLERSARKEINMAPVSFCELPPTTRDDQETKPADRGHRSPRQKNSGLGDLTPASNLPVVVLDVDILTDTIAARLATSLLGHVLFLKNQIPLPIVQLGRIPDKQGNNKAARLKNDLLSAYDTLSSHFMSTFTALSTALARAKTPDNITAPSRVYLAISVGASAGAAKSTVMYGVDRFQTRIWGTLDKQSEESGDEYPEDSEDEATDDEENVENAETQSEESDAEQSNDKPGLSEDGNEDDVDDDEEEEEEEEEGEEDQEQSRLDQPPPLFQSYAEEQRFLHNAERLLARILAAADANGHGIANEMSPSQTHIFIRAPRRFSHPAWIPRQNLTKQMDKLLADFLEETWPSIPRAANVPIRKKKPVEGVWITGKEGLGDAVALSQPTSIREEDELIWWTWDGKLIGFADW</sequence>
<dbReference type="InterPro" id="IPR053729">
    <property type="entry name" value="MAD2L1BP_domain_sf"/>
</dbReference>